<dbReference type="Proteomes" id="UP000485058">
    <property type="component" value="Unassembled WGS sequence"/>
</dbReference>
<accession>A0A6A0A0Y8</accession>
<dbReference type="PANTHER" id="PTHR12411">
    <property type="entry name" value="CYSTEINE PROTEASE FAMILY C1-RELATED"/>
    <property type="match status" value="1"/>
</dbReference>
<keyword evidence="5" id="KW-1185">Reference proteome</keyword>
<dbReference type="EMBL" id="BLLF01002055">
    <property type="protein sequence ID" value="GFH22512.1"/>
    <property type="molecule type" value="Genomic_DNA"/>
</dbReference>
<name>A0A6A0A0Y8_HAELA</name>
<dbReference type="CDD" id="cd02248">
    <property type="entry name" value="Peptidase_C1A"/>
    <property type="match status" value="1"/>
</dbReference>
<feature type="non-terminal residue" evidence="4">
    <location>
        <position position="152"/>
    </location>
</feature>
<dbReference type="InterPro" id="IPR038765">
    <property type="entry name" value="Papain-like_cys_pep_sf"/>
</dbReference>
<evidence type="ECO:0000256" key="2">
    <source>
        <dbReference type="ARBA" id="ARBA00023157"/>
    </source>
</evidence>
<evidence type="ECO:0000313" key="4">
    <source>
        <dbReference type="EMBL" id="GFH22512.1"/>
    </source>
</evidence>
<dbReference type="GO" id="GO:0006508">
    <property type="term" value="P:proteolysis"/>
    <property type="evidence" value="ECO:0007669"/>
    <property type="project" value="InterPro"/>
</dbReference>
<proteinExistence type="inferred from homology"/>
<feature type="non-terminal residue" evidence="4">
    <location>
        <position position="1"/>
    </location>
</feature>
<dbReference type="GO" id="GO:0008234">
    <property type="term" value="F:cysteine-type peptidase activity"/>
    <property type="evidence" value="ECO:0007669"/>
    <property type="project" value="InterPro"/>
</dbReference>
<dbReference type="PROSITE" id="PS00640">
    <property type="entry name" value="THIOL_PROTEASE_ASN"/>
    <property type="match status" value="1"/>
</dbReference>
<feature type="domain" description="Peptidase C1A papain C-terminal" evidence="3">
    <location>
        <begin position="1"/>
        <end position="150"/>
    </location>
</feature>
<dbReference type="InterPro" id="IPR000668">
    <property type="entry name" value="Peptidase_C1A_C"/>
</dbReference>
<dbReference type="PROSITE" id="PS00639">
    <property type="entry name" value="THIOL_PROTEASE_HIS"/>
    <property type="match status" value="1"/>
</dbReference>
<gene>
    <name evidence="4" type="ORF">HaLaN_19986</name>
</gene>
<keyword evidence="2" id="KW-1015">Disulfide bond</keyword>
<sequence length="152" mass="16526">MDNAFQFIMKNKGVDTEEHYPYTAMQGKCLANHLKHRVVTIDGYEDIPENDEAALKKAVAHQPVSVAIEADQKAFQLYIGGVFSDVSCGTDLDHGVLAVGYGVDASGVNYWTVKNSWGPEWGEHGYIRLAAGVNAKEGMCGIAMIASYPVKT</sequence>
<reference evidence="4 5" key="1">
    <citation type="submission" date="2020-02" db="EMBL/GenBank/DDBJ databases">
        <title>Draft genome sequence of Haematococcus lacustris strain NIES-144.</title>
        <authorList>
            <person name="Morimoto D."/>
            <person name="Nakagawa S."/>
            <person name="Yoshida T."/>
            <person name="Sawayama S."/>
        </authorList>
    </citation>
    <scope>NUCLEOTIDE SEQUENCE [LARGE SCALE GENOMIC DNA]</scope>
    <source>
        <strain evidence="4 5">NIES-144</strain>
    </source>
</reference>
<dbReference type="InterPro" id="IPR039417">
    <property type="entry name" value="Peptidase_C1A_papain-like"/>
</dbReference>
<dbReference type="InterPro" id="IPR025660">
    <property type="entry name" value="Pept_his_AS"/>
</dbReference>
<protein>
    <recommendedName>
        <fullName evidence="3">Peptidase C1A papain C-terminal domain-containing protein</fullName>
    </recommendedName>
</protein>
<organism evidence="4 5">
    <name type="scientific">Haematococcus lacustris</name>
    <name type="common">Green alga</name>
    <name type="synonym">Haematococcus pluvialis</name>
    <dbReference type="NCBI Taxonomy" id="44745"/>
    <lineage>
        <taxon>Eukaryota</taxon>
        <taxon>Viridiplantae</taxon>
        <taxon>Chlorophyta</taxon>
        <taxon>core chlorophytes</taxon>
        <taxon>Chlorophyceae</taxon>
        <taxon>CS clade</taxon>
        <taxon>Chlamydomonadales</taxon>
        <taxon>Haematococcaceae</taxon>
        <taxon>Haematococcus</taxon>
    </lineage>
</organism>
<evidence type="ECO:0000313" key="5">
    <source>
        <dbReference type="Proteomes" id="UP000485058"/>
    </source>
</evidence>
<dbReference type="AlphaFoldDB" id="A0A6A0A0Y8"/>
<comment type="caution">
    <text evidence="4">The sequence shown here is derived from an EMBL/GenBank/DDBJ whole genome shotgun (WGS) entry which is preliminary data.</text>
</comment>
<dbReference type="SUPFAM" id="SSF54001">
    <property type="entry name" value="Cysteine proteinases"/>
    <property type="match status" value="1"/>
</dbReference>
<dbReference type="Gene3D" id="3.90.70.10">
    <property type="entry name" value="Cysteine proteinases"/>
    <property type="match status" value="1"/>
</dbReference>
<evidence type="ECO:0000256" key="1">
    <source>
        <dbReference type="ARBA" id="ARBA00008455"/>
    </source>
</evidence>
<comment type="similarity">
    <text evidence="1">Belongs to the peptidase C1 family.</text>
</comment>
<dbReference type="Pfam" id="PF00112">
    <property type="entry name" value="Peptidase_C1"/>
    <property type="match status" value="1"/>
</dbReference>
<evidence type="ECO:0000259" key="3">
    <source>
        <dbReference type="SMART" id="SM00645"/>
    </source>
</evidence>
<dbReference type="SMART" id="SM00645">
    <property type="entry name" value="Pept_C1"/>
    <property type="match status" value="1"/>
</dbReference>
<dbReference type="InterPro" id="IPR025661">
    <property type="entry name" value="Pept_asp_AS"/>
</dbReference>
<dbReference type="InterPro" id="IPR013128">
    <property type="entry name" value="Peptidase_C1A"/>
</dbReference>